<sequence>MDEFAHLRRFSQARVNDRNMDELIGISRGLIADGQIVQAEAEFLLRWIEQASSMGEDPIFKMMVSRIGDMMEDGVLDQDESAELLQMLQALTGEDGKIHHYKRPSDLPLDNPLPDISIADRGFVFTGVMAYGPRKECQQLVADLGGFSKGGPSKKVNYLVIGTIANEHWLYSSYGRKIQRAVELRDQGHNIAIVNEDHFMRFAL</sequence>
<proteinExistence type="predicted"/>
<evidence type="ECO:0008006" key="3">
    <source>
        <dbReference type="Google" id="ProtNLM"/>
    </source>
</evidence>
<accession>A0A1G7N5D5</accession>
<keyword evidence="2" id="KW-1185">Reference proteome</keyword>
<evidence type="ECO:0000313" key="1">
    <source>
        <dbReference type="EMBL" id="SDF69151.1"/>
    </source>
</evidence>
<dbReference type="Gene3D" id="3.40.50.10190">
    <property type="entry name" value="BRCT domain"/>
    <property type="match status" value="1"/>
</dbReference>
<reference evidence="1 2" key="1">
    <citation type="submission" date="2016-10" db="EMBL/GenBank/DDBJ databases">
        <authorList>
            <person name="de Groot N.N."/>
        </authorList>
    </citation>
    <scope>NUCLEOTIDE SEQUENCE [LARGE SCALE GENOMIC DNA]</scope>
    <source>
        <strain evidence="1 2">BH539</strain>
    </source>
</reference>
<dbReference type="RefSeq" id="WP_092522252.1">
    <property type="nucleotide sequence ID" value="NZ_FNCI01000001.1"/>
</dbReference>
<organism evidence="1 2">
    <name type="scientific">Onishia taeanensis</name>
    <dbReference type="NCBI Taxonomy" id="284577"/>
    <lineage>
        <taxon>Bacteria</taxon>
        <taxon>Pseudomonadati</taxon>
        <taxon>Pseudomonadota</taxon>
        <taxon>Gammaproteobacteria</taxon>
        <taxon>Oceanospirillales</taxon>
        <taxon>Halomonadaceae</taxon>
        <taxon>Onishia</taxon>
    </lineage>
</organism>
<dbReference type="SUPFAM" id="SSF52113">
    <property type="entry name" value="BRCT domain"/>
    <property type="match status" value="1"/>
</dbReference>
<dbReference type="OrthoDB" id="5451971at2"/>
<protein>
    <recommendedName>
        <fullName evidence="3">BRCA1 C Terminus (BRCT) domain-containing protein</fullName>
    </recommendedName>
</protein>
<gene>
    <name evidence="1" type="ORF">SAMN05216571_101234</name>
</gene>
<dbReference type="InterPro" id="IPR036420">
    <property type="entry name" value="BRCT_dom_sf"/>
</dbReference>
<dbReference type="Proteomes" id="UP000198641">
    <property type="component" value="Unassembled WGS sequence"/>
</dbReference>
<dbReference type="CDD" id="cd17748">
    <property type="entry name" value="BRCT_DNA_ligase_like"/>
    <property type="match status" value="1"/>
</dbReference>
<dbReference type="STRING" id="284577.SAMN05216571_101234"/>
<dbReference type="EMBL" id="FNCI01000001">
    <property type="protein sequence ID" value="SDF69151.1"/>
    <property type="molecule type" value="Genomic_DNA"/>
</dbReference>
<dbReference type="AlphaFoldDB" id="A0A1G7N5D5"/>
<evidence type="ECO:0000313" key="2">
    <source>
        <dbReference type="Proteomes" id="UP000198641"/>
    </source>
</evidence>
<name>A0A1G7N5D5_9GAMM</name>